<gene>
    <name evidence="1" type="ORF">GcLGCM259_2203</name>
</gene>
<sequence>MPKSTVHLLRHGEVQNPDRILYGRIPGYGLSELGMEMAERAGKYFGEQAAEGAKLVRLVASPLLRAQQTAAPTAAALELPILTDERVIEAGNRFEGLSRIANRLREPRYWPYIINPLKPSWGEPYSEQVDRMRLAMQEHRKAAVAEAGDGAEVVIVSHQLPIWVTRRASQGQRLWHDPRQRECTLTSITSFEFSDDQLVNLSYHEPCADLLAGAANIPGA</sequence>
<dbReference type="InterPro" id="IPR013078">
    <property type="entry name" value="His_Pase_superF_clade-1"/>
</dbReference>
<dbReference type="RefSeq" id="WP_138926653.1">
    <property type="nucleotide sequence ID" value="NZ_BAAAGL010000031.1"/>
</dbReference>
<dbReference type="SMART" id="SM00855">
    <property type="entry name" value="PGAM"/>
    <property type="match status" value="1"/>
</dbReference>
<dbReference type="InterPro" id="IPR050275">
    <property type="entry name" value="PGM_Phosphatase"/>
</dbReference>
<name>A0A5B7WXS0_9MICC</name>
<dbReference type="AlphaFoldDB" id="A0A5B7WXS0"/>
<dbReference type="EMBL" id="CP034412">
    <property type="protein sequence ID" value="QCY47913.1"/>
    <property type="molecule type" value="Genomic_DNA"/>
</dbReference>
<dbReference type="Gene3D" id="3.40.50.1240">
    <property type="entry name" value="Phosphoglycerate mutase-like"/>
    <property type="match status" value="1"/>
</dbReference>
<evidence type="ECO:0000313" key="1">
    <source>
        <dbReference type="EMBL" id="QCY47913.1"/>
    </source>
</evidence>
<evidence type="ECO:0000313" key="2">
    <source>
        <dbReference type="Proteomes" id="UP000307000"/>
    </source>
</evidence>
<dbReference type="Pfam" id="PF00300">
    <property type="entry name" value="His_Phos_1"/>
    <property type="match status" value="1"/>
</dbReference>
<dbReference type="GO" id="GO:0005737">
    <property type="term" value="C:cytoplasm"/>
    <property type="evidence" value="ECO:0007669"/>
    <property type="project" value="TreeGrafter"/>
</dbReference>
<dbReference type="InterPro" id="IPR029033">
    <property type="entry name" value="His_PPase_superfam"/>
</dbReference>
<keyword evidence="2" id="KW-1185">Reference proteome</keyword>
<organism evidence="1 2">
    <name type="scientific">Glutamicibacter creatinolyticus</name>
    <dbReference type="NCBI Taxonomy" id="162496"/>
    <lineage>
        <taxon>Bacteria</taxon>
        <taxon>Bacillati</taxon>
        <taxon>Actinomycetota</taxon>
        <taxon>Actinomycetes</taxon>
        <taxon>Micrococcales</taxon>
        <taxon>Micrococcaceae</taxon>
        <taxon>Glutamicibacter</taxon>
    </lineage>
</organism>
<protein>
    <submittedName>
        <fullName evidence="1">Histidine phosphatase family protein</fullName>
    </submittedName>
</protein>
<dbReference type="Proteomes" id="UP000307000">
    <property type="component" value="Chromosome"/>
</dbReference>
<dbReference type="KEGG" id="gcr:GcLGCM259_2203"/>
<dbReference type="PANTHER" id="PTHR48100">
    <property type="entry name" value="BROAD-SPECIFICITY PHOSPHATASE YOR283W-RELATED"/>
    <property type="match status" value="1"/>
</dbReference>
<accession>A0A5B7WXS0</accession>
<reference evidence="1 2" key="1">
    <citation type="submission" date="2018-12" db="EMBL/GenBank/DDBJ databases">
        <title>Complete Genome Sequence of Glutamicibacter creatinolyticus strain LGCM259,isolated from an abscess of a 12-year-old mare in Italy.</title>
        <authorList>
            <person name="Santos R.G."/>
            <person name="Silva A.L."/>
            <person name="Seyffert N."/>
            <person name="Castro T.L.P."/>
            <person name="Attili A.R."/>
            <person name="Rifici C."/>
            <person name="Mazzullo G."/>
            <person name="Brenig B."/>
            <person name="Venanzi F."/>
            <person name="Azevedo V."/>
        </authorList>
    </citation>
    <scope>NUCLEOTIDE SEQUENCE [LARGE SCALE GENOMIC DNA]</scope>
    <source>
        <strain evidence="1 2">LGCM 259</strain>
    </source>
</reference>
<dbReference type="GO" id="GO:0016791">
    <property type="term" value="F:phosphatase activity"/>
    <property type="evidence" value="ECO:0007669"/>
    <property type="project" value="TreeGrafter"/>
</dbReference>
<dbReference type="SUPFAM" id="SSF53254">
    <property type="entry name" value="Phosphoglycerate mutase-like"/>
    <property type="match status" value="1"/>
</dbReference>
<proteinExistence type="predicted"/>
<dbReference type="PANTHER" id="PTHR48100:SF51">
    <property type="entry name" value="PHOSPHOGLYCERATE MUTASE"/>
    <property type="match status" value="1"/>
</dbReference>